<comment type="function">
    <text evidence="9">Involved in lipopolysaccharide (LPS) biosynthesis. Catalyzes the transfer of 3-deoxy-D-manno-octulosonate (Kdo) residue(s) from CMP-Kdo to lipid IV(A), the tetraacyldisaccharide-1,4'-bisphosphate precursor of lipid A.</text>
</comment>
<keyword evidence="9" id="KW-0812">Transmembrane</keyword>
<dbReference type="GO" id="GO:0043842">
    <property type="term" value="F:Kdo transferase activity"/>
    <property type="evidence" value="ECO:0007669"/>
    <property type="project" value="UniProtKB-EC"/>
</dbReference>
<dbReference type="AlphaFoldDB" id="A0A9X4RR91"/>
<dbReference type="GO" id="GO:0009244">
    <property type="term" value="P:lipopolysaccharide core region biosynthetic process"/>
    <property type="evidence" value="ECO:0007669"/>
    <property type="project" value="UniProtKB-UniRule"/>
</dbReference>
<comment type="pathway">
    <text evidence="1 9">Bacterial outer membrane biogenesis; LPS core biosynthesis.</text>
</comment>
<protein>
    <recommendedName>
        <fullName evidence="3 9">3-deoxy-D-manno-octulosonic acid transferase</fullName>
        <shortName evidence="9">Kdo transferase</shortName>
        <ecNumber evidence="2 9">2.4.99.12</ecNumber>
    </recommendedName>
    <alternativeName>
        <fullName evidence="5 9">Lipid IV(A) 3-deoxy-D-manno-octulosonic acid transferase</fullName>
    </alternativeName>
</protein>
<sequence>MLYTLYQLFGWLFFIVIFPFACVYLAFAGKHRQGLRQRFGHVEDVQLDEDKPVRIWLHAASVGEMQVAKVLISEFKKQLPEAAIVVSTGNRHGLAVAEQLLPDDVPCFFAPFDLIGIVNRALETIRPTVYVCLETELWPNIIRQAQHHGAKLFLLNGRLSKKSFRGYKKIKGFMQDLLSCFIKISVIQGDDAKRFRGLGADPASIRILGNAKYDQAMLQADPAMPERYRQMLNIHLQQPVFVTGSTHTGEEAMLVEVFRSLQQRLPDLVWVIAPRHLRRLTEVEKVLEEQGVASMRLRQVQEQGRSTDVVLVDTMGELAGLYSVATYVFCGGSLVERGGHNVLEAAAWGTPVFYGPHMGDFSDATALLEAENAGFCVKNPKELASMLLYFTERPEEYAVTGRSALKVAGRQQGSAAKQVALIKEDLHSVSHSSCVQTTTEILEGVTQ</sequence>
<dbReference type="EMBL" id="JAPHEH010000002">
    <property type="protein sequence ID" value="MDG4477112.1"/>
    <property type="molecule type" value="Genomic_DNA"/>
</dbReference>
<reference evidence="11" key="2">
    <citation type="submission" date="2022-10" db="EMBL/GenBank/DDBJ databases">
        <authorList>
            <person name="Aronson H.S."/>
        </authorList>
    </citation>
    <scope>NUCLEOTIDE SEQUENCE</scope>
    <source>
        <strain evidence="11">RS19-109</strain>
    </source>
</reference>
<comment type="subcellular location">
    <subcellularLocation>
        <location evidence="9">Cell membrane</location>
    </subcellularLocation>
</comment>
<keyword evidence="4 9" id="KW-0808">Transferase</keyword>
<evidence type="ECO:0000313" key="11">
    <source>
        <dbReference type="EMBL" id="MDG4477112.1"/>
    </source>
</evidence>
<dbReference type="InterPro" id="IPR007507">
    <property type="entry name" value="Glycos_transf_N"/>
</dbReference>
<dbReference type="Proteomes" id="UP001154240">
    <property type="component" value="Unassembled WGS sequence"/>
</dbReference>
<gene>
    <name evidence="11" type="ORF">OLX77_13200</name>
</gene>
<dbReference type="SUPFAM" id="SSF53756">
    <property type="entry name" value="UDP-Glycosyltransferase/glycogen phosphorylase"/>
    <property type="match status" value="1"/>
</dbReference>
<dbReference type="GO" id="GO:0009245">
    <property type="term" value="P:lipid A biosynthetic process"/>
    <property type="evidence" value="ECO:0007669"/>
    <property type="project" value="TreeGrafter"/>
</dbReference>
<comment type="caution">
    <text evidence="11">The sequence shown here is derived from an EMBL/GenBank/DDBJ whole genome shotgun (WGS) entry which is preliminary data.</text>
</comment>
<feature type="site" description="Transition state stabilizer" evidence="8">
    <location>
        <position position="212"/>
    </location>
</feature>
<evidence type="ECO:0000256" key="8">
    <source>
        <dbReference type="PIRSR" id="PIRSR639901-2"/>
    </source>
</evidence>
<proteinExistence type="inferred from homology"/>
<keyword evidence="12" id="KW-1185">Reference proteome</keyword>
<dbReference type="InterPro" id="IPR039901">
    <property type="entry name" value="Kdotransferase"/>
</dbReference>
<feature type="domain" description="3-deoxy-D-manno-octulosonic-acid transferase N-terminal" evidence="10">
    <location>
        <begin position="34"/>
        <end position="215"/>
    </location>
</feature>
<evidence type="ECO:0000256" key="9">
    <source>
        <dbReference type="RuleBase" id="RU365103"/>
    </source>
</evidence>
<dbReference type="Gene3D" id="3.40.50.2000">
    <property type="entry name" value="Glycogen Phosphorylase B"/>
    <property type="match status" value="1"/>
</dbReference>
<evidence type="ECO:0000256" key="1">
    <source>
        <dbReference type="ARBA" id="ARBA00004713"/>
    </source>
</evidence>
<keyword evidence="9" id="KW-0472">Membrane</keyword>
<dbReference type="Pfam" id="PF04413">
    <property type="entry name" value="Glycos_transf_N"/>
    <property type="match status" value="1"/>
</dbReference>
<keyword evidence="9" id="KW-1133">Transmembrane helix</keyword>
<feature type="site" description="Transition state stabilizer" evidence="8">
    <location>
        <position position="134"/>
    </location>
</feature>
<comment type="similarity">
    <text evidence="9">Belongs to the glycosyltransferase group 1 family.</text>
</comment>
<evidence type="ECO:0000256" key="5">
    <source>
        <dbReference type="ARBA" id="ARBA00031445"/>
    </source>
</evidence>
<name>A0A9X4RR91_9BACT</name>
<dbReference type="EC" id="2.4.99.12" evidence="2 9"/>
<evidence type="ECO:0000256" key="6">
    <source>
        <dbReference type="ARBA" id="ARBA00049183"/>
    </source>
</evidence>
<evidence type="ECO:0000256" key="4">
    <source>
        <dbReference type="ARBA" id="ARBA00022679"/>
    </source>
</evidence>
<keyword evidence="9" id="KW-1003">Cell membrane</keyword>
<dbReference type="GO" id="GO:0005886">
    <property type="term" value="C:plasma membrane"/>
    <property type="evidence" value="ECO:0007669"/>
    <property type="project" value="UniProtKB-SubCell"/>
</dbReference>
<evidence type="ECO:0000256" key="3">
    <source>
        <dbReference type="ARBA" id="ARBA00019077"/>
    </source>
</evidence>
<feature type="active site" description="Proton acceptor" evidence="7">
    <location>
        <position position="64"/>
    </location>
</feature>
<organism evidence="11 12">
    <name type="scientific">Thiovibrio frasassiensis</name>
    <dbReference type="NCBI Taxonomy" id="2984131"/>
    <lineage>
        <taxon>Bacteria</taxon>
        <taxon>Pseudomonadati</taxon>
        <taxon>Thermodesulfobacteriota</taxon>
        <taxon>Desulfobulbia</taxon>
        <taxon>Desulfobulbales</taxon>
        <taxon>Thiovibrionaceae</taxon>
        <taxon>Thiovibrio</taxon>
    </lineage>
</organism>
<evidence type="ECO:0000313" key="12">
    <source>
        <dbReference type="Proteomes" id="UP001154240"/>
    </source>
</evidence>
<dbReference type="InterPro" id="IPR038107">
    <property type="entry name" value="Glycos_transf_N_sf"/>
</dbReference>
<dbReference type="PANTHER" id="PTHR42755">
    <property type="entry name" value="3-DEOXY-MANNO-OCTULOSONATE CYTIDYLYLTRANSFERASE"/>
    <property type="match status" value="1"/>
</dbReference>
<dbReference type="RefSeq" id="WP_307634104.1">
    <property type="nucleotide sequence ID" value="NZ_JAPHEH010000002.1"/>
</dbReference>
<comment type="catalytic activity">
    <reaction evidence="6 9">
        <text>lipid IVA (E. coli) + CMP-3-deoxy-beta-D-manno-octulosonate = alpha-Kdo-(2-&gt;6)-lipid IVA (E. coli) + CMP + H(+)</text>
        <dbReference type="Rhea" id="RHEA:28066"/>
        <dbReference type="ChEBI" id="CHEBI:15378"/>
        <dbReference type="ChEBI" id="CHEBI:58603"/>
        <dbReference type="ChEBI" id="CHEBI:60364"/>
        <dbReference type="ChEBI" id="CHEBI:60377"/>
        <dbReference type="ChEBI" id="CHEBI:85987"/>
        <dbReference type="EC" id="2.4.99.12"/>
    </reaction>
</comment>
<evidence type="ECO:0000256" key="2">
    <source>
        <dbReference type="ARBA" id="ARBA00012621"/>
    </source>
</evidence>
<accession>A0A9X4RR91</accession>
<evidence type="ECO:0000256" key="7">
    <source>
        <dbReference type="PIRSR" id="PIRSR639901-1"/>
    </source>
</evidence>
<keyword evidence="9" id="KW-0448">Lipopolysaccharide biosynthesis</keyword>
<reference evidence="11" key="1">
    <citation type="journal article" date="2022" name="bioRxiv">
        <title>Thiovibrio frasassiensisgen. nov., sp. nov., an autotrophic, elemental sulfur disproportionating bacterium isolated from sulfidic karst sediment, and proposal of Thiovibrionaceae fam. nov.</title>
        <authorList>
            <person name="Aronson H."/>
            <person name="Thomas C."/>
            <person name="Bhattacharyya M."/>
            <person name="Eckstein S."/>
            <person name="Jensen S."/>
            <person name="Barco R."/>
            <person name="Macalady J."/>
            <person name="Amend J."/>
        </authorList>
    </citation>
    <scope>NUCLEOTIDE SEQUENCE</scope>
    <source>
        <strain evidence="11">RS19-109</strain>
    </source>
</reference>
<dbReference type="PANTHER" id="PTHR42755:SF1">
    <property type="entry name" value="3-DEOXY-D-MANNO-OCTULOSONIC ACID TRANSFERASE, MITOCHONDRIAL-RELATED"/>
    <property type="match status" value="1"/>
</dbReference>
<evidence type="ECO:0000259" key="10">
    <source>
        <dbReference type="Pfam" id="PF04413"/>
    </source>
</evidence>
<feature type="transmembrane region" description="Helical" evidence="9">
    <location>
        <begin position="6"/>
        <end position="28"/>
    </location>
</feature>
<dbReference type="Gene3D" id="3.40.50.11720">
    <property type="entry name" value="3-Deoxy-D-manno-octulosonic-acid transferase, N-terminal domain"/>
    <property type="match status" value="1"/>
</dbReference>